<dbReference type="KEGG" id="bsei:KMZ68_12650"/>
<evidence type="ECO:0000313" key="2">
    <source>
        <dbReference type="Proteomes" id="UP000680805"/>
    </source>
</evidence>
<accession>A0A975RV80</accession>
<sequence length="210" mass="23763">MADTPLKTLDTALAREYAENLILQQDMQTSLETMKLWHEKYASTTETEARIIGKSLFRDAIVQFVGCFDKTAQYPLSAEAIYGHDPNGVSSFRWFKDVRDAYAGHKFGAWRQCVVGVIEHDGQRGVGHILATFLGPQKEDGDQLRGFMQTAANYLDANVDRLRQAVMKHVESMKPEEIASLKEASARTLRMPEARFTRADLNREKPAPKR</sequence>
<gene>
    <name evidence="1" type="ORF">KMZ68_12650</name>
</gene>
<evidence type="ECO:0000313" key="1">
    <source>
        <dbReference type="EMBL" id="QWG20611.1"/>
    </source>
</evidence>
<dbReference type="AlphaFoldDB" id="A0A975RV80"/>
<proteinExistence type="predicted"/>
<name>A0A975RV80_9BRAD</name>
<protein>
    <submittedName>
        <fullName evidence="1">Uncharacterized protein</fullName>
    </submittedName>
</protein>
<dbReference type="RefSeq" id="WP_215616073.1">
    <property type="nucleotide sequence ID" value="NZ_CP076135.1"/>
</dbReference>
<dbReference type="Proteomes" id="UP000680805">
    <property type="component" value="Chromosome"/>
</dbReference>
<dbReference type="EMBL" id="CP076135">
    <property type="protein sequence ID" value="QWG20611.1"/>
    <property type="molecule type" value="Genomic_DNA"/>
</dbReference>
<organism evidence="1 2">
    <name type="scientific">Bradyrhizobium sediminis</name>
    <dbReference type="NCBI Taxonomy" id="2840469"/>
    <lineage>
        <taxon>Bacteria</taxon>
        <taxon>Pseudomonadati</taxon>
        <taxon>Pseudomonadota</taxon>
        <taxon>Alphaproteobacteria</taxon>
        <taxon>Hyphomicrobiales</taxon>
        <taxon>Nitrobacteraceae</taxon>
        <taxon>Bradyrhizobium</taxon>
    </lineage>
</organism>
<reference evidence="1" key="1">
    <citation type="submission" date="2021-06" db="EMBL/GenBank/DDBJ databases">
        <title>Bradyrhizobium sp. S2-11-2 Genome sequencing.</title>
        <authorList>
            <person name="Jin L."/>
        </authorList>
    </citation>
    <scope>NUCLEOTIDE SEQUENCE</scope>
    <source>
        <strain evidence="1">S2-11-2</strain>
    </source>
</reference>